<dbReference type="EMBL" id="CADCTX010000854">
    <property type="protein sequence ID" value="CAA9355020.1"/>
    <property type="molecule type" value="Genomic_DNA"/>
</dbReference>
<dbReference type="PANTHER" id="PTHR11943:SF1">
    <property type="entry name" value="GALACTOSE-1-PHOSPHATE URIDYLYLTRANSFERASE"/>
    <property type="match status" value="1"/>
</dbReference>
<comment type="catalytic activity">
    <reaction evidence="1">
        <text>alpha-D-galactose 1-phosphate + UDP-alpha-D-glucose = alpha-D-glucose 1-phosphate + UDP-alpha-D-galactose</text>
        <dbReference type="Rhea" id="RHEA:13989"/>
        <dbReference type="ChEBI" id="CHEBI:58336"/>
        <dbReference type="ChEBI" id="CHEBI:58601"/>
        <dbReference type="ChEBI" id="CHEBI:58885"/>
        <dbReference type="ChEBI" id="CHEBI:66914"/>
        <dbReference type="EC" id="2.7.7.12"/>
    </reaction>
</comment>
<organism evidence="15">
    <name type="scientific">uncultured Gemmatimonadaceae bacterium</name>
    <dbReference type="NCBI Taxonomy" id="246130"/>
    <lineage>
        <taxon>Bacteria</taxon>
        <taxon>Pseudomonadati</taxon>
        <taxon>Gemmatimonadota</taxon>
        <taxon>Gemmatimonadia</taxon>
        <taxon>Gemmatimonadales</taxon>
        <taxon>Gemmatimonadaceae</taxon>
        <taxon>environmental samples</taxon>
    </lineage>
</organism>
<evidence type="ECO:0000256" key="4">
    <source>
        <dbReference type="ARBA" id="ARBA00010951"/>
    </source>
</evidence>
<keyword evidence="12" id="KW-0119">Carbohydrate metabolism</keyword>
<evidence type="ECO:0000256" key="8">
    <source>
        <dbReference type="ARBA" id="ARBA00022695"/>
    </source>
</evidence>
<accession>A0A6J4MDV4</accession>
<comment type="similarity">
    <text evidence="4">Belongs to the galactose-1-phosphate uridylyltransferase type 1 family.</text>
</comment>
<gene>
    <name evidence="15" type="ORF">AVDCRST_MAG40-3107</name>
</gene>
<evidence type="ECO:0000256" key="3">
    <source>
        <dbReference type="ARBA" id="ARBA00004947"/>
    </source>
</evidence>
<dbReference type="InterPro" id="IPR005850">
    <property type="entry name" value="GalP_Utransf_C"/>
</dbReference>
<dbReference type="GO" id="GO:0033499">
    <property type="term" value="P:galactose catabolic process via UDP-galactose, Leloir pathway"/>
    <property type="evidence" value="ECO:0007669"/>
    <property type="project" value="TreeGrafter"/>
</dbReference>
<dbReference type="NCBIfam" id="TIGR00209">
    <property type="entry name" value="galT_1"/>
    <property type="match status" value="1"/>
</dbReference>
<dbReference type="Gene3D" id="3.30.428.10">
    <property type="entry name" value="HIT-like"/>
    <property type="match status" value="1"/>
</dbReference>
<dbReference type="EC" id="2.7.7.12" evidence="5 13"/>
<feature type="non-terminal residue" evidence="15">
    <location>
        <position position="1"/>
    </location>
</feature>
<dbReference type="AlphaFoldDB" id="A0A6J4MDV4"/>
<evidence type="ECO:0000256" key="13">
    <source>
        <dbReference type="NCBIfam" id="TIGR00209"/>
    </source>
</evidence>
<evidence type="ECO:0000313" key="15">
    <source>
        <dbReference type="EMBL" id="CAA9355020.1"/>
    </source>
</evidence>
<keyword evidence="9" id="KW-0479">Metal-binding</keyword>
<evidence type="ECO:0000256" key="1">
    <source>
        <dbReference type="ARBA" id="ARBA00001107"/>
    </source>
</evidence>
<evidence type="ECO:0000256" key="6">
    <source>
        <dbReference type="ARBA" id="ARBA00016340"/>
    </source>
</evidence>
<evidence type="ECO:0000256" key="7">
    <source>
        <dbReference type="ARBA" id="ARBA00022679"/>
    </source>
</evidence>
<dbReference type="Pfam" id="PF02744">
    <property type="entry name" value="GalP_UDP_tr_C"/>
    <property type="match status" value="1"/>
</dbReference>
<dbReference type="InterPro" id="IPR001937">
    <property type="entry name" value="GalP_UDPtransf1"/>
</dbReference>
<proteinExistence type="inferred from homology"/>
<dbReference type="GO" id="GO:0008108">
    <property type="term" value="F:UDP-glucose:hexose-1-phosphate uridylyltransferase activity"/>
    <property type="evidence" value="ECO:0007669"/>
    <property type="project" value="UniProtKB-UniRule"/>
</dbReference>
<keyword evidence="8 15" id="KW-0548">Nucleotidyltransferase</keyword>
<evidence type="ECO:0000259" key="14">
    <source>
        <dbReference type="Pfam" id="PF02744"/>
    </source>
</evidence>
<feature type="domain" description="Galactose-1-phosphate uridyl transferase C-terminal" evidence="14">
    <location>
        <begin position="2"/>
        <end position="153"/>
    </location>
</feature>
<evidence type="ECO:0000256" key="11">
    <source>
        <dbReference type="ARBA" id="ARBA00023144"/>
    </source>
</evidence>
<reference evidence="15" key="1">
    <citation type="submission" date="2020-02" db="EMBL/GenBank/DDBJ databases">
        <authorList>
            <person name="Meier V. D."/>
        </authorList>
    </citation>
    <scope>NUCLEOTIDE SEQUENCE</scope>
    <source>
        <strain evidence="15">AVDCRST_MAG40</strain>
    </source>
</reference>
<evidence type="ECO:0000256" key="5">
    <source>
        <dbReference type="ARBA" id="ARBA00012384"/>
    </source>
</evidence>
<dbReference type="SUPFAM" id="SSF54197">
    <property type="entry name" value="HIT-like"/>
    <property type="match status" value="1"/>
</dbReference>
<evidence type="ECO:0000256" key="12">
    <source>
        <dbReference type="ARBA" id="ARBA00023277"/>
    </source>
</evidence>
<dbReference type="GO" id="GO:0008270">
    <property type="term" value="F:zinc ion binding"/>
    <property type="evidence" value="ECO:0007669"/>
    <property type="project" value="InterPro"/>
</dbReference>
<keyword evidence="10" id="KW-0862">Zinc</keyword>
<comment type="cofactor">
    <cofactor evidence="2">
        <name>Zn(2+)</name>
        <dbReference type="ChEBI" id="CHEBI:29105"/>
    </cofactor>
</comment>
<evidence type="ECO:0000256" key="10">
    <source>
        <dbReference type="ARBA" id="ARBA00022833"/>
    </source>
</evidence>
<protein>
    <recommendedName>
        <fullName evidence="6 13">Galactose-1-phosphate uridylyltransferase</fullName>
        <ecNumber evidence="5 13">2.7.7.12</ecNumber>
    </recommendedName>
</protein>
<dbReference type="PANTHER" id="PTHR11943">
    <property type="entry name" value="GALACTOSE-1-PHOSPHATE URIDYLYLTRANSFERASE"/>
    <property type="match status" value="1"/>
</dbReference>
<evidence type="ECO:0000256" key="2">
    <source>
        <dbReference type="ARBA" id="ARBA00001947"/>
    </source>
</evidence>
<sequence>SARHGRTLLADYLALEERLGERVVCANDGFVALVPFWAVWPFETLVVSRRPVPSLLELTGPERDQLADVVRRLTARYDNLFDTSFPYSAGLHQAPTDGRPHPEWHLHMHFYPPLLRSATVRKFLVGYEMLGEPQRDITAETAAERLRGLSEVRGRASV</sequence>
<keyword evidence="7 15" id="KW-0808">Transferase</keyword>
<name>A0A6J4MDV4_9BACT</name>
<dbReference type="InterPro" id="IPR036265">
    <property type="entry name" value="HIT-like_sf"/>
</dbReference>
<keyword evidence="11" id="KW-0299">Galactose metabolism</keyword>
<comment type="pathway">
    <text evidence="3">Carbohydrate metabolism; galactose metabolism.</text>
</comment>
<dbReference type="GO" id="GO:0005737">
    <property type="term" value="C:cytoplasm"/>
    <property type="evidence" value="ECO:0007669"/>
    <property type="project" value="TreeGrafter"/>
</dbReference>
<evidence type="ECO:0000256" key="9">
    <source>
        <dbReference type="ARBA" id="ARBA00022723"/>
    </source>
</evidence>
<dbReference type="FunFam" id="3.30.428.10:FF:000001">
    <property type="entry name" value="Galactose-1-phosphate uridylyltransferase"/>
    <property type="match status" value="1"/>
</dbReference>